<name>A0A371IX92_9FIRM</name>
<evidence type="ECO:0000313" key="2">
    <source>
        <dbReference type="Proteomes" id="UP000215694"/>
    </source>
</evidence>
<reference evidence="1 2" key="1">
    <citation type="journal article" date="2017" name="Genome Announc.">
        <title>Draft Genome Sequence of Romboutsia weinsteinii sp. nov. Strain CCRI-19649(T) Isolated from Surface Water.</title>
        <authorList>
            <person name="Maheux A.F."/>
            <person name="Boudreau D.K."/>
            <person name="Berube E."/>
            <person name="Boissinot M."/>
            <person name="Cantin P."/>
            <person name="Raymond F."/>
            <person name="Corbeil J."/>
            <person name="Omar R.F."/>
            <person name="Bergeron M.G."/>
        </authorList>
    </citation>
    <scope>NUCLEOTIDE SEQUENCE [LARGE SCALE GENOMIC DNA]</scope>
    <source>
        <strain evidence="1 2">CCRI-19649</strain>
    </source>
</reference>
<sequence>MKVYISNYLSKSISILDYSTLELEKEILLEENIHPHHFCIDKKQNIIYIPSAINGILYVVDMETDKIIDTVSIGGNLSQIVRCNDELFISNEDSNSIY</sequence>
<keyword evidence="2" id="KW-1185">Reference proteome</keyword>
<dbReference type="Gene3D" id="2.130.10.10">
    <property type="entry name" value="YVTN repeat-like/Quinoprotein amine dehydrogenase"/>
    <property type="match status" value="1"/>
</dbReference>
<dbReference type="EMBL" id="NOJY02000123">
    <property type="protein sequence ID" value="RDY25107.1"/>
    <property type="molecule type" value="Genomic_DNA"/>
</dbReference>
<feature type="non-terminal residue" evidence="1">
    <location>
        <position position="98"/>
    </location>
</feature>
<dbReference type="InterPro" id="IPR015943">
    <property type="entry name" value="WD40/YVTN_repeat-like_dom_sf"/>
</dbReference>
<dbReference type="InterPro" id="IPR011048">
    <property type="entry name" value="Haem_d1_sf"/>
</dbReference>
<dbReference type="RefSeq" id="WP_330408683.1">
    <property type="nucleotide sequence ID" value="NZ_NOJY02000123.1"/>
</dbReference>
<protein>
    <submittedName>
        <fullName evidence="1">YncE family protein</fullName>
    </submittedName>
</protein>
<dbReference type="SUPFAM" id="SSF51004">
    <property type="entry name" value="C-terminal (heme d1) domain of cytochrome cd1-nitrite reductase"/>
    <property type="match status" value="1"/>
</dbReference>
<comment type="caution">
    <text evidence="1">The sequence shown here is derived from an EMBL/GenBank/DDBJ whole genome shotgun (WGS) entry which is preliminary data.</text>
</comment>
<organism evidence="1 2">
    <name type="scientific">Romboutsia weinsteinii</name>
    <dbReference type="NCBI Taxonomy" id="2020949"/>
    <lineage>
        <taxon>Bacteria</taxon>
        <taxon>Bacillati</taxon>
        <taxon>Bacillota</taxon>
        <taxon>Clostridia</taxon>
        <taxon>Peptostreptococcales</taxon>
        <taxon>Peptostreptococcaceae</taxon>
        <taxon>Romboutsia</taxon>
    </lineage>
</organism>
<accession>A0A371IX92</accession>
<proteinExistence type="predicted"/>
<gene>
    <name evidence="1" type="ORF">CHL78_019935</name>
</gene>
<evidence type="ECO:0000313" key="1">
    <source>
        <dbReference type="EMBL" id="RDY25107.1"/>
    </source>
</evidence>
<dbReference type="AlphaFoldDB" id="A0A371IX92"/>
<dbReference type="Proteomes" id="UP000215694">
    <property type="component" value="Unassembled WGS sequence"/>
</dbReference>